<evidence type="ECO:0000256" key="1">
    <source>
        <dbReference type="SAM" id="MobiDB-lite"/>
    </source>
</evidence>
<evidence type="ECO:0000313" key="3">
    <source>
        <dbReference type="Proteomes" id="UP001489004"/>
    </source>
</evidence>
<protein>
    <submittedName>
        <fullName evidence="2">Uncharacterized protein</fullName>
    </submittedName>
</protein>
<gene>
    <name evidence="2" type="ORF">WJX72_011287</name>
</gene>
<feature type="region of interest" description="Disordered" evidence="1">
    <location>
        <begin position="59"/>
        <end position="85"/>
    </location>
</feature>
<evidence type="ECO:0000313" key="2">
    <source>
        <dbReference type="EMBL" id="KAK9803676.1"/>
    </source>
</evidence>
<keyword evidence="3" id="KW-1185">Reference proteome</keyword>
<sequence>MGQKKLAGMFTKFNSRQAANTASCTEAMVLEQKCEPKQLISAFYSDSYLANTLDHHKEEIDRKRTRAPQLEGREKRRKKAEAEDDDLGLSLGAPRVVDMSVGDDEGLRYIDKLRQHVKPDVMPNKEQYRALINIIRTHPLHGSKEVALQAFSLLEKLTLWHPAISIGRHTSGTGAAGQAYLLVNEQSWSLMDDANRRVGRFERDVLAKPGAVRLRNTEYLAHLVQLALGASLGLTESDGDGQRTEAGAAGAFGELLMLKYLLGECERDLRCRLLVFQQAGRADEDASAFERRQALLQNSLVYRAINAGLEYWPQNIKGEGGEKTALTLPKLVRGLMQIIAAGPAAEAGGASGPPAAEGLVFSRQELAGMAASLLSLLLELFGTLEDGGSSHSKSKTRVGQNRNHERRCLDHYMVESIATPGPLCILKTAEQKRTFFHALPPRDACRLLGLIMALKRVELDTDAADAFVSMKHARELYTNPTDIHTYLDVDALEVLQWLHSHFVWALKIFASRQAAAGAHALENLAALVASLVKAAVRRACQQTELQAHQLGQLEAATSQVVETLLAKSAEGGQSSLCPASLAALGGAMNLVKSAKALVG</sequence>
<dbReference type="AlphaFoldDB" id="A0AAW1P1M5"/>
<proteinExistence type="predicted"/>
<name>A0AAW1P1M5_9CHLO</name>
<accession>A0AAW1P1M5</accession>
<dbReference type="EMBL" id="JALJOR010000020">
    <property type="protein sequence ID" value="KAK9803676.1"/>
    <property type="molecule type" value="Genomic_DNA"/>
</dbReference>
<organism evidence="2 3">
    <name type="scientific">[Myrmecia] bisecta</name>
    <dbReference type="NCBI Taxonomy" id="41462"/>
    <lineage>
        <taxon>Eukaryota</taxon>
        <taxon>Viridiplantae</taxon>
        <taxon>Chlorophyta</taxon>
        <taxon>core chlorophytes</taxon>
        <taxon>Trebouxiophyceae</taxon>
        <taxon>Trebouxiales</taxon>
        <taxon>Trebouxiaceae</taxon>
        <taxon>Myrmecia</taxon>
    </lineage>
</organism>
<dbReference type="Proteomes" id="UP001489004">
    <property type="component" value="Unassembled WGS sequence"/>
</dbReference>
<comment type="caution">
    <text evidence="2">The sequence shown here is derived from an EMBL/GenBank/DDBJ whole genome shotgun (WGS) entry which is preliminary data.</text>
</comment>
<reference evidence="2 3" key="1">
    <citation type="journal article" date="2024" name="Nat. Commun.">
        <title>Phylogenomics reveals the evolutionary origins of lichenization in chlorophyte algae.</title>
        <authorList>
            <person name="Puginier C."/>
            <person name="Libourel C."/>
            <person name="Otte J."/>
            <person name="Skaloud P."/>
            <person name="Haon M."/>
            <person name="Grisel S."/>
            <person name="Petersen M."/>
            <person name="Berrin J.G."/>
            <person name="Delaux P.M."/>
            <person name="Dal Grande F."/>
            <person name="Keller J."/>
        </authorList>
    </citation>
    <scope>NUCLEOTIDE SEQUENCE [LARGE SCALE GENOMIC DNA]</scope>
    <source>
        <strain evidence="2 3">SAG 2043</strain>
    </source>
</reference>